<comment type="caution">
    <text evidence="1">The sequence shown here is derived from an EMBL/GenBank/DDBJ whole genome shotgun (WGS) entry which is preliminary data.</text>
</comment>
<accession>A0A4U5N2T0</accession>
<dbReference type="Proteomes" id="UP000298663">
    <property type="component" value="Unassembled WGS sequence"/>
</dbReference>
<name>A0A4U5N2T0_STECR</name>
<evidence type="ECO:0000313" key="2">
    <source>
        <dbReference type="Proteomes" id="UP000298663"/>
    </source>
</evidence>
<proteinExistence type="predicted"/>
<keyword evidence="2" id="KW-1185">Reference proteome</keyword>
<sequence>MDQVPILFVEAVLFSIAVHEYVTPCSRLSGNFGLCAKQLNEKEHQKCFSISSDLFNEIYFTDKNYYDIDPETGNLPSKWRTRKYVEFDDDDVFTSSNEGFQTCLQKFLKEPGMLCLLIDGISFDVKWVEVCSAWGGLRKVEIHIRLRLVQLSIEDKEKFSGCKITWYCYIKLHDESFERMERVNKKTISYKKETTVVRYYNYNGTFETTDDKFMENVRYCEMEFIESL</sequence>
<dbReference type="EMBL" id="AZBU02000005">
    <property type="protein sequence ID" value="TKR76580.1"/>
    <property type="molecule type" value="Genomic_DNA"/>
</dbReference>
<evidence type="ECO:0000313" key="1">
    <source>
        <dbReference type="EMBL" id="TKR76580.1"/>
    </source>
</evidence>
<protein>
    <submittedName>
        <fullName evidence="1">Uncharacterized protein</fullName>
    </submittedName>
</protein>
<reference evidence="1 2" key="1">
    <citation type="journal article" date="2015" name="Genome Biol.">
        <title>Comparative genomics of Steinernema reveals deeply conserved gene regulatory networks.</title>
        <authorList>
            <person name="Dillman A.R."/>
            <person name="Macchietto M."/>
            <person name="Porter C.F."/>
            <person name="Rogers A."/>
            <person name="Williams B."/>
            <person name="Antoshechkin I."/>
            <person name="Lee M.M."/>
            <person name="Goodwin Z."/>
            <person name="Lu X."/>
            <person name="Lewis E.E."/>
            <person name="Goodrich-Blair H."/>
            <person name="Stock S.P."/>
            <person name="Adams B.J."/>
            <person name="Sternberg P.W."/>
            <person name="Mortazavi A."/>
        </authorList>
    </citation>
    <scope>NUCLEOTIDE SEQUENCE [LARGE SCALE GENOMIC DNA]</scope>
    <source>
        <strain evidence="1 2">ALL</strain>
    </source>
</reference>
<gene>
    <name evidence="1" type="ORF">L596_017698</name>
</gene>
<reference evidence="1 2" key="2">
    <citation type="journal article" date="2019" name="G3 (Bethesda)">
        <title>Hybrid Assembly of the Genome of the Entomopathogenic Nematode Steinernema carpocapsae Identifies the X-Chromosome.</title>
        <authorList>
            <person name="Serra L."/>
            <person name="Macchietto M."/>
            <person name="Macias-Munoz A."/>
            <person name="McGill C.J."/>
            <person name="Rodriguez I.M."/>
            <person name="Rodriguez B."/>
            <person name="Murad R."/>
            <person name="Mortazavi A."/>
        </authorList>
    </citation>
    <scope>NUCLEOTIDE SEQUENCE [LARGE SCALE GENOMIC DNA]</scope>
    <source>
        <strain evidence="1 2">ALL</strain>
    </source>
</reference>
<dbReference type="AlphaFoldDB" id="A0A4U5N2T0"/>
<organism evidence="1 2">
    <name type="scientific">Steinernema carpocapsae</name>
    <name type="common">Entomopathogenic nematode</name>
    <dbReference type="NCBI Taxonomy" id="34508"/>
    <lineage>
        <taxon>Eukaryota</taxon>
        <taxon>Metazoa</taxon>
        <taxon>Ecdysozoa</taxon>
        <taxon>Nematoda</taxon>
        <taxon>Chromadorea</taxon>
        <taxon>Rhabditida</taxon>
        <taxon>Tylenchina</taxon>
        <taxon>Panagrolaimomorpha</taxon>
        <taxon>Strongyloidoidea</taxon>
        <taxon>Steinernematidae</taxon>
        <taxon>Steinernema</taxon>
    </lineage>
</organism>